<dbReference type="InterPro" id="IPR035938">
    <property type="entry name" value="Hemerythrin-like_sf"/>
</dbReference>
<feature type="compositionally biased region" description="Low complexity" evidence="4">
    <location>
        <begin position="331"/>
        <end position="350"/>
    </location>
</feature>
<keyword evidence="3" id="KW-0408">Iron</keyword>
<dbReference type="InterPro" id="IPR012312">
    <property type="entry name" value="Hemerythrin-like"/>
</dbReference>
<comment type="caution">
    <text evidence="6">The sequence shown here is derived from an EMBL/GenBank/DDBJ whole genome shotgun (WGS) entry which is preliminary data.</text>
</comment>
<dbReference type="PANTHER" id="PTHR37164">
    <property type="entry name" value="BACTERIOHEMERYTHRIN"/>
    <property type="match status" value="1"/>
</dbReference>
<dbReference type="EMBL" id="JAMZEK010000001">
    <property type="protein sequence ID" value="MCP1373286.1"/>
    <property type="molecule type" value="Genomic_DNA"/>
</dbReference>
<reference evidence="6 7" key="1">
    <citation type="submission" date="2022-06" db="EMBL/GenBank/DDBJ databases">
        <title>Dyella sp. Sa strain:Sa Genome sequencing.</title>
        <authorList>
            <person name="Park S."/>
        </authorList>
    </citation>
    <scope>NUCLEOTIDE SEQUENCE [LARGE SCALE GENOMIC DNA]</scope>
    <source>
        <strain evidence="6 7">Sa</strain>
    </source>
</reference>
<comment type="similarity">
    <text evidence="1">Belongs to the hemerythrin family.</text>
</comment>
<accession>A0ABT1F7B7</accession>
<dbReference type="Gene3D" id="1.20.120.50">
    <property type="entry name" value="Hemerythrin-like"/>
    <property type="match status" value="1"/>
</dbReference>
<dbReference type="InterPro" id="IPR012827">
    <property type="entry name" value="Hemerythrin_metal-bd"/>
</dbReference>
<keyword evidence="7" id="KW-1185">Reference proteome</keyword>
<feature type="domain" description="Hemerythrin-like" evidence="5">
    <location>
        <begin position="21"/>
        <end position="128"/>
    </location>
</feature>
<proteinExistence type="inferred from homology"/>
<dbReference type="InterPro" id="IPR050669">
    <property type="entry name" value="Hemerythrin"/>
</dbReference>
<evidence type="ECO:0000256" key="2">
    <source>
        <dbReference type="ARBA" id="ARBA00022723"/>
    </source>
</evidence>
<evidence type="ECO:0000256" key="3">
    <source>
        <dbReference type="ARBA" id="ARBA00023004"/>
    </source>
</evidence>
<dbReference type="Proteomes" id="UP001204615">
    <property type="component" value="Unassembled WGS sequence"/>
</dbReference>
<dbReference type="Pfam" id="PF01814">
    <property type="entry name" value="Hemerythrin"/>
    <property type="match status" value="1"/>
</dbReference>
<gene>
    <name evidence="6" type="ORF">NC595_04360</name>
</gene>
<dbReference type="SUPFAM" id="SSF47188">
    <property type="entry name" value="Hemerythrin-like"/>
    <property type="match status" value="1"/>
</dbReference>
<feature type="region of interest" description="Disordered" evidence="4">
    <location>
        <begin position="308"/>
        <end position="365"/>
    </location>
</feature>
<dbReference type="CDD" id="cd12107">
    <property type="entry name" value="Hemerythrin"/>
    <property type="match status" value="1"/>
</dbReference>
<evidence type="ECO:0000259" key="5">
    <source>
        <dbReference type="Pfam" id="PF01814"/>
    </source>
</evidence>
<protein>
    <submittedName>
        <fullName evidence="6">Bacteriohemerythrin</fullName>
    </submittedName>
</protein>
<feature type="compositionally biased region" description="Polar residues" evidence="4">
    <location>
        <begin position="351"/>
        <end position="360"/>
    </location>
</feature>
<keyword evidence="2" id="KW-0479">Metal-binding</keyword>
<sequence length="468" mass="50813">MNGGVSQPHAPTEWSHALSVGIEGIDEQHRVPVDPLNQLHASIVEHHATKDAPAILDRLVEYTHIHFAVEESLMHLFDYPEYEEHEHSLEALIDEAMQSRLFSEGRPITFELLHFLKKWLTGHIMEGDARYTSYFLSCGVRAHLRRRCGCNGSGSTEDRTRPCRVALAQGACGTTATASSNACASVREFVDWRSASPMGASTTPIATARPSTRIAIGRPTAARVTSRMRLAPAALNLKSTLHPPAWHPWMPTATMSRAPITMFGSMYRRPTDGTPSCCCQPARGWIEPRWNCTPSFAGYEDSSPWQAANARLAPSHTQSHAARINAPTCPASGSRTAARWARAARPGRATNAHQTASGTANARPAVASARVGITRMMVFVFMSAPIGAAATPVKSSGPGPGETEGGCAPAAAVARAAVAGLRMCEPVLVDVHQPRAQYADKRRGLGQWRHRPSRRSTERQRSFPFPLS</sequence>
<organism evidence="6 7">
    <name type="scientific">Dyella lutea</name>
    <dbReference type="NCBI Taxonomy" id="2950441"/>
    <lineage>
        <taxon>Bacteria</taxon>
        <taxon>Pseudomonadati</taxon>
        <taxon>Pseudomonadota</taxon>
        <taxon>Gammaproteobacteria</taxon>
        <taxon>Lysobacterales</taxon>
        <taxon>Rhodanobacteraceae</taxon>
        <taxon>Dyella</taxon>
    </lineage>
</organism>
<dbReference type="NCBIfam" id="TIGR02481">
    <property type="entry name" value="hemeryth_dom"/>
    <property type="match status" value="1"/>
</dbReference>
<feature type="region of interest" description="Disordered" evidence="4">
    <location>
        <begin position="436"/>
        <end position="468"/>
    </location>
</feature>
<dbReference type="NCBIfam" id="NF033749">
    <property type="entry name" value="bact_hemeryth"/>
    <property type="match status" value="1"/>
</dbReference>
<dbReference type="PANTHER" id="PTHR37164:SF1">
    <property type="entry name" value="BACTERIOHEMERYTHRIN"/>
    <property type="match status" value="1"/>
</dbReference>
<evidence type="ECO:0000256" key="4">
    <source>
        <dbReference type="SAM" id="MobiDB-lite"/>
    </source>
</evidence>
<evidence type="ECO:0000256" key="1">
    <source>
        <dbReference type="ARBA" id="ARBA00010587"/>
    </source>
</evidence>
<evidence type="ECO:0000313" key="6">
    <source>
        <dbReference type="EMBL" id="MCP1373286.1"/>
    </source>
</evidence>
<evidence type="ECO:0000313" key="7">
    <source>
        <dbReference type="Proteomes" id="UP001204615"/>
    </source>
</evidence>
<name>A0ABT1F7B7_9GAMM</name>